<evidence type="ECO:0000256" key="8">
    <source>
        <dbReference type="SAM" id="SignalP"/>
    </source>
</evidence>
<dbReference type="Gene3D" id="2.40.440.10">
    <property type="entry name" value="L,D-transpeptidase catalytic domain-like"/>
    <property type="match status" value="1"/>
</dbReference>
<dbReference type="KEGG" id="yrh:AABB31_17135"/>
<reference evidence="10 11" key="2">
    <citation type="submission" date="2024-08" db="EMBL/GenBank/DDBJ databases">
        <title>Phylogenomic analyses of a clade within the roseobacter group suggest taxonomic reassignments of species of the genera Aestuariivita, Citreicella, Loktanella, Nautella, Pelagibaca, Ruegeria, Thalassobius, Thiobacimonas and Tropicibacter, and the proposal o.</title>
        <authorList>
            <person name="Jeon C.O."/>
        </authorList>
    </citation>
    <scope>NUCLEOTIDE SEQUENCE [LARGE SCALE GENOMIC DNA]</scope>
    <source>
        <strain evidence="10 11">SS1-5</strain>
    </source>
</reference>
<evidence type="ECO:0000313" key="11">
    <source>
        <dbReference type="Proteomes" id="UP001470809"/>
    </source>
</evidence>
<dbReference type="GO" id="GO:0071555">
    <property type="term" value="P:cell wall organization"/>
    <property type="evidence" value="ECO:0007669"/>
    <property type="project" value="UniProtKB-UniRule"/>
</dbReference>
<sequence length="539" mass="60010">MLMRVASLPVFSSMSRLMAVIIGVAMIFAAAPQAQAQVTEFRQAVAEAAAADEDLVAFYRARNFEGIWSTRADRARRNALLAAFTAAGDHGLPAAEYDPQALMAQLQAAQTPQAQGRLEVALSRLFLQYARDVQTGILVPSRVDNNIKRQVPYRGRLSTIQAFAQSSPAAFLRSLPPASPEYTRLMRQKMTLEQTLADGGWGATVPGNKLERGQSGPAVVALRNRLIAKGFLGRTNTQTYDDAITAAVQRFQAAHGLAIDGTAGPGTLSEINRGPEDRLQAVIVAMERERWINRPRGERHIWVNLTDFTAKIIDNDTVTFETRSVIGAKQDDRVSPEFSDVMEFMVINPSWYVPRSIVTKEFLPQLQRNPNAVSQLEITDRSGRRVNRGAVDFSQYNASTFPFSMRQPPSRGNALGLVKFMFPNRYNIYLHDTPAKSLFGREVRAFSHGCIRLNDPFDFAHELLSKQVGNPAEFFQAKLRTGREQRVDLAAPVPVHLVYRTAFTQADGQMQYRRDVYGRDARIWNALAREGVAIRAVRG</sequence>
<dbReference type="PANTHER" id="PTHR41533:SF2">
    <property type="entry name" value="BLR7131 PROTEIN"/>
    <property type="match status" value="1"/>
</dbReference>
<dbReference type="SUPFAM" id="SSF141523">
    <property type="entry name" value="L,D-transpeptidase catalytic domain-like"/>
    <property type="match status" value="1"/>
</dbReference>
<dbReference type="InterPro" id="IPR002477">
    <property type="entry name" value="Peptidoglycan-bd-like"/>
</dbReference>
<dbReference type="Proteomes" id="UP001470809">
    <property type="component" value="Chromosome"/>
</dbReference>
<evidence type="ECO:0000259" key="9">
    <source>
        <dbReference type="PROSITE" id="PS52029"/>
    </source>
</evidence>
<dbReference type="GO" id="GO:0008360">
    <property type="term" value="P:regulation of cell shape"/>
    <property type="evidence" value="ECO:0007669"/>
    <property type="project" value="UniProtKB-UniRule"/>
</dbReference>
<feature type="active site" description="Proton donor/acceptor" evidence="7">
    <location>
        <position position="431"/>
    </location>
</feature>
<evidence type="ECO:0000256" key="5">
    <source>
        <dbReference type="ARBA" id="ARBA00022984"/>
    </source>
</evidence>
<comment type="pathway">
    <text evidence="1 7">Cell wall biogenesis; peptidoglycan biosynthesis.</text>
</comment>
<dbReference type="InterPro" id="IPR038063">
    <property type="entry name" value="Transpep_catalytic_dom"/>
</dbReference>
<evidence type="ECO:0000256" key="7">
    <source>
        <dbReference type="PROSITE-ProRule" id="PRU01373"/>
    </source>
</evidence>
<dbReference type="GO" id="GO:0004180">
    <property type="term" value="F:carboxypeptidase activity"/>
    <property type="evidence" value="ECO:0007669"/>
    <property type="project" value="UniProtKB-ARBA"/>
</dbReference>
<feature type="chain" id="PRO_5045821361" evidence="8">
    <location>
        <begin position="37"/>
        <end position="539"/>
    </location>
</feature>
<evidence type="ECO:0000313" key="10">
    <source>
        <dbReference type="EMBL" id="WZU69610.2"/>
    </source>
</evidence>
<keyword evidence="5 7" id="KW-0573">Peptidoglycan synthesis</keyword>
<dbReference type="InterPro" id="IPR045380">
    <property type="entry name" value="LD_TPept_scaffold_dom"/>
</dbReference>
<feature type="domain" description="L,D-TPase catalytic" evidence="9">
    <location>
        <begin position="299"/>
        <end position="475"/>
    </location>
</feature>
<dbReference type="RefSeq" id="WP_373635358.1">
    <property type="nucleotide sequence ID" value="NZ_CP151767.2"/>
</dbReference>
<dbReference type="InterPro" id="IPR005490">
    <property type="entry name" value="LD_TPept_cat_dom"/>
</dbReference>
<accession>A0AAN0ME46</accession>
<evidence type="ECO:0000256" key="4">
    <source>
        <dbReference type="ARBA" id="ARBA00022960"/>
    </source>
</evidence>
<dbReference type="AlphaFoldDB" id="A0AAN0ME46"/>
<proteinExistence type="inferred from homology"/>
<comment type="similarity">
    <text evidence="2">Belongs to the YkuD family.</text>
</comment>
<feature type="active site" description="Nucleophile" evidence="7">
    <location>
        <position position="450"/>
    </location>
</feature>
<dbReference type="PROSITE" id="PS52029">
    <property type="entry name" value="LD_TPASE"/>
    <property type="match status" value="1"/>
</dbReference>
<keyword evidence="11" id="KW-1185">Reference proteome</keyword>
<dbReference type="GO" id="GO:0016740">
    <property type="term" value="F:transferase activity"/>
    <property type="evidence" value="ECO:0007669"/>
    <property type="project" value="UniProtKB-KW"/>
</dbReference>
<dbReference type="CDD" id="cd16913">
    <property type="entry name" value="YkuD_like"/>
    <property type="match status" value="1"/>
</dbReference>
<organism evidence="10 11">
    <name type="scientific">Yoonia rhodophyticola</name>
    <dbReference type="NCBI Taxonomy" id="3137370"/>
    <lineage>
        <taxon>Bacteria</taxon>
        <taxon>Pseudomonadati</taxon>
        <taxon>Pseudomonadota</taxon>
        <taxon>Alphaproteobacteria</taxon>
        <taxon>Rhodobacterales</taxon>
        <taxon>Paracoccaceae</taxon>
        <taxon>Yoonia</taxon>
    </lineage>
</organism>
<keyword evidence="4 7" id="KW-0133">Cell shape</keyword>
<dbReference type="GO" id="GO:0009252">
    <property type="term" value="P:peptidoglycan biosynthetic process"/>
    <property type="evidence" value="ECO:0007669"/>
    <property type="project" value="UniProtKB-KW"/>
</dbReference>
<protein>
    <submittedName>
        <fullName evidence="10">Murein L,D-transpeptidase</fullName>
    </submittedName>
</protein>
<evidence type="ECO:0000256" key="2">
    <source>
        <dbReference type="ARBA" id="ARBA00005992"/>
    </source>
</evidence>
<keyword evidence="6 7" id="KW-0961">Cell wall biogenesis/degradation</keyword>
<dbReference type="PANTHER" id="PTHR41533">
    <property type="entry name" value="L,D-TRANSPEPTIDASE HI_1667-RELATED"/>
    <property type="match status" value="1"/>
</dbReference>
<keyword evidence="3" id="KW-0808">Transferase</keyword>
<evidence type="ECO:0000256" key="1">
    <source>
        <dbReference type="ARBA" id="ARBA00004752"/>
    </source>
</evidence>
<dbReference type="Pfam" id="PF20142">
    <property type="entry name" value="Scaffold"/>
    <property type="match status" value="1"/>
</dbReference>
<dbReference type="SUPFAM" id="SSF47090">
    <property type="entry name" value="PGBD-like"/>
    <property type="match status" value="1"/>
</dbReference>
<dbReference type="Pfam" id="PF03734">
    <property type="entry name" value="YkuD"/>
    <property type="match status" value="1"/>
</dbReference>
<reference evidence="11" key="1">
    <citation type="submission" date="2024-04" db="EMBL/GenBank/DDBJ databases">
        <title>Phylogenomic analyses of a clade within the roseobacter group suggest taxonomic reassignments of species of the genera Aestuariivita, Citreicella, Loktanella, Nautella, Pelagibaca, Ruegeria, Thalassobius, Thiobacimonas and Tropicibacter, and the proposal o.</title>
        <authorList>
            <person name="Jeon C.O."/>
        </authorList>
    </citation>
    <scope>NUCLEOTIDE SEQUENCE [LARGE SCALE GENOMIC DNA]</scope>
    <source>
        <strain evidence="11">SS1-5</strain>
    </source>
</reference>
<gene>
    <name evidence="10" type="ORF">AABB31_17135</name>
</gene>
<name>A0AAN0ME46_9RHOB</name>
<keyword evidence="8" id="KW-0732">Signal</keyword>
<dbReference type="EMBL" id="CP151767">
    <property type="protein sequence ID" value="WZU69610.2"/>
    <property type="molecule type" value="Genomic_DNA"/>
</dbReference>
<evidence type="ECO:0000256" key="3">
    <source>
        <dbReference type="ARBA" id="ARBA00022679"/>
    </source>
</evidence>
<dbReference type="InterPro" id="IPR052905">
    <property type="entry name" value="LD-transpeptidase_YkuD-like"/>
</dbReference>
<dbReference type="InterPro" id="IPR036365">
    <property type="entry name" value="PGBD-like_sf"/>
</dbReference>
<feature type="signal peptide" evidence="8">
    <location>
        <begin position="1"/>
        <end position="36"/>
    </location>
</feature>
<dbReference type="Pfam" id="PF01471">
    <property type="entry name" value="PG_binding_1"/>
    <property type="match status" value="1"/>
</dbReference>
<evidence type="ECO:0000256" key="6">
    <source>
        <dbReference type="ARBA" id="ARBA00023316"/>
    </source>
</evidence>
<dbReference type="InterPro" id="IPR036366">
    <property type="entry name" value="PGBDSf"/>
</dbReference>
<dbReference type="Gene3D" id="1.10.101.10">
    <property type="entry name" value="PGBD-like superfamily/PGBD"/>
    <property type="match status" value="1"/>
</dbReference>